<dbReference type="Pfam" id="PF00440">
    <property type="entry name" value="TetR_N"/>
    <property type="match status" value="1"/>
</dbReference>
<dbReference type="PRINTS" id="PR00455">
    <property type="entry name" value="HTHTETR"/>
</dbReference>
<dbReference type="PANTHER" id="PTHR30055:SF225">
    <property type="entry name" value="TRANSCRIPTIONAL REGULATORY PROTEIN-RELATED"/>
    <property type="match status" value="1"/>
</dbReference>
<dbReference type="InterPro" id="IPR036271">
    <property type="entry name" value="Tet_transcr_reg_TetR-rel_C_sf"/>
</dbReference>
<evidence type="ECO:0000256" key="1">
    <source>
        <dbReference type="ARBA" id="ARBA00023015"/>
    </source>
</evidence>
<keyword evidence="8" id="KW-1185">Reference proteome</keyword>
<dbReference type="PANTHER" id="PTHR30055">
    <property type="entry name" value="HTH-TYPE TRANSCRIPTIONAL REGULATOR RUTR"/>
    <property type="match status" value="1"/>
</dbReference>
<dbReference type="InterPro" id="IPR011075">
    <property type="entry name" value="TetR_C"/>
</dbReference>
<dbReference type="SUPFAM" id="SSF48498">
    <property type="entry name" value="Tetracyclin repressor-like, C-terminal domain"/>
    <property type="match status" value="1"/>
</dbReference>
<keyword evidence="2 4" id="KW-0238">DNA-binding</keyword>
<accession>A0ABP9E1T4</accession>
<organism evidence="7 8">
    <name type="scientific">Kitasatospora terrestris</name>
    <dbReference type="NCBI Taxonomy" id="258051"/>
    <lineage>
        <taxon>Bacteria</taxon>
        <taxon>Bacillati</taxon>
        <taxon>Actinomycetota</taxon>
        <taxon>Actinomycetes</taxon>
        <taxon>Kitasatosporales</taxon>
        <taxon>Streptomycetaceae</taxon>
        <taxon>Kitasatospora</taxon>
    </lineage>
</organism>
<sequence length="245" mass="25558">MDQMVRRQAAIGPADGVGRQRGGHASAAVPAAPAVPAGAAASGAPAGSAVPAVPVVSRKRGKALEAAIFDAALELLTSGGFARMTMEGVAGAAQTGKAALYRRWASKADLVMDALDATLPPPTAIPDLGSVRGELLQVMQVYASVMNSRVGNAMRVLMAELDHEQAKNFREFLQGRVLGPSTSAVLAVLRRGAERGDVRPGAADPLVADVVPAMMLYRAKLCTGRIDREFCERLVDEVLVPLVRP</sequence>
<protein>
    <submittedName>
        <fullName evidence="7">TetR/AcrR family transcriptional regulator</fullName>
    </submittedName>
</protein>
<dbReference type="Pfam" id="PF16859">
    <property type="entry name" value="TetR_C_11"/>
    <property type="match status" value="1"/>
</dbReference>
<feature type="region of interest" description="Disordered" evidence="5">
    <location>
        <begin position="1"/>
        <end position="29"/>
    </location>
</feature>
<dbReference type="PROSITE" id="PS50977">
    <property type="entry name" value="HTH_TETR_2"/>
    <property type="match status" value="1"/>
</dbReference>
<dbReference type="InterPro" id="IPR050109">
    <property type="entry name" value="HTH-type_TetR-like_transc_reg"/>
</dbReference>
<dbReference type="EMBL" id="BAABIS010000001">
    <property type="protein sequence ID" value="GAA4866871.1"/>
    <property type="molecule type" value="Genomic_DNA"/>
</dbReference>
<feature type="domain" description="HTH tetR-type" evidence="6">
    <location>
        <begin position="62"/>
        <end position="122"/>
    </location>
</feature>
<keyword evidence="3" id="KW-0804">Transcription</keyword>
<dbReference type="InterPro" id="IPR009057">
    <property type="entry name" value="Homeodomain-like_sf"/>
</dbReference>
<evidence type="ECO:0000313" key="7">
    <source>
        <dbReference type="EMBL" id="GAA4866871.1"/>
    </source>
</evidence>
<name>A0ABP9E1T4_9ACTN</name>
<evidence type="ECO:0000256" key="2">
    <source>
        <dbReference type="ARBA" id="ARBA00023125"/>
    </source>
</evidence>
<reference evidence="8" key="1">
    <citation type="journal article" date="2019" name="Int. J. Syst. Evol. Microbiol.">
        <title>The Global Catalogue of Microorganisms (GCM) 10K type strain sequencing project: providing services to taxonomists for standard genome sequencing and annotation.</title>
        <authorList>
            <consortium name="The Broad Institute Genomics Platform"/>
            <consortium name="The Broad Institute Genome Sequencing Center for Infectious Disease"/>
            <person name="Wu L."/>
            <person name="Ma J."/>
        </authorList>
    </citation>
    <scope>NUCLEOTIDE SEQUENCE [LARGE SCALE GENOMIC DNA]</scope>
    <source>
        <strain evidence="8">JCM 13006</strain>
    </source>
</reference>
<dbReference type="Proteomes" id="UP001501752">
    <property type="component" value="Unassembled WGS sequence"/>
</dbReference>
<comment type="caution">
    <text evidence="7">The sequence shown here is derived from an EMBL/GenBank/DDBJ whole genome shotgun (WGS) entry which is preliminary data.</text>
</comment>
<evidence type="ECO:0000259" key="6">
    <source>
        <dbReference type="PROSITE" id="PS50977"/>
    </source>
</evidence>
<dbReference type="Gene3D" id="1.10.10.60">
    <property type="entry name" value="Homeodomain-like"/>
    <property type="match status" value="1"/>
</dbReference>
<dbReference type="InterPro" id="IPR001647">
    <property type="entry name" value="HTH_TetR"/>
</dbReference>
<dbReference type="SUPFAM" id="SSF46689">
    <property type="entry name" value="Homeodomain-like"/>
    <property type="match status" value="1"/>
</dbReference>
<evidence type="ECO:0000313" key="8">
    <source>
        <dbReference type="Proteomes" id="UP001501752"/>
    </source>
</evidence>
<evidence type="ECO:0000256" key="5">
    <source>
        <dbReference type="SAM" id="MobiDB-lite"/>
    </source>
</evidence>
<keyword evidence="1" id="KW-0805">Transcription regulation</keyword>
<dbReference type="Gene3D" id="1.10.357.10">
    <property type="entry name" value="Tetracycline Repressor, domain 2"/>
    <property type="match status" value="1"/>
</dbReference>
<evidence type="ECO:0000256" key="4">
    <source>
        <dbReference type="PROSITE-ProRule" id="PRU00335"/>
    </source>
</evidence>
<evidence type="ECO:0000256" key="3">
    <source>
        <dbReference type="ARBA" id="ARBA00023163"/>
    </source>
</evidence>
<gene>
    <name evidence="7" type="ORF">GCM10023235_51680</name>
</gene>
<proteinExistence type="predicted"/>
<feature type="DNA-binding region" description="H-T-H motif" evidence="4">
    <location>
        <begin position="85"/>
        <end position="104"/>
    </location>
</feature>